<evidence type="ECO:0000313" key="2">
    <source>
        <dbReference type="EMBL" id="UPQ76852.1"/>
    </source>
</evidence>
<proteinExistence type="predicted"/>
<reference evidence="2" key="1">
    <citation type="submission" date="2022-04" db="EMBL/GenBank/DDBJ databases">
        <title>Evolutionary, genomic, and biogeographic characterization of Chryseobacterium nepalense represented by a plastic-degrading bacterium AC3.</title>
        <authorList>
            <person name="Yin Z."/>
            <person name="Liu X."/>
            <person name="Wang D."/>
            <person name="Xie Z."/>
        </authorList>
    </citation>
    <scope>NUCLEOTIDE SEQUENCE</scope>
    <source>
        <strain evidence="2">AC3</strain>
    </source>
</reference>
<gene>
    <name evidence="2" type="ORF">M0D58_04700</name>
</gene>
<dbReference type="EMBL" id="CP096203">
    <property type="protein sequence ID" value="UPQ76852.1"/>
    <property type="molecule type" value="Genomic_DNA"/>
</dbReference>
<feature type="transmembrane region" description="Helical" evidence="1">
    <location>
        <begin position="214"/>
        <end position="239"/>
    </location>
</feature>
<organism evidence="2 3">
    <name type="scientific">Chryseobacterium nepalense</name>
    <dbReference type="NCBI Taxonomy" id="1854498"/>
    <lineage>
        <taxon>Bacteria</taxon>
        <taxon>Pseudomonadati</taxon>
        <taxon>Bacteroidota</taxon>
        <taxon>Flavobacteriia</taxon>
        <taxon>Flavobacteriales</taxon>
        <taxon>Weeksellaceae</taxon>
        <taxon>Chryseobacterium group</taxon>
        <taxon>Chryseobacterium</taxon>
    </lineage>
</organism>
<dbReference type="RefSeq" id="WP_248393872.1">
    <property type="nucleotide sequence ID" value="NZ_CP096203.1"/>
</dbReference>
<keyword evidence="1" id="KW-1133">Transmembrane helix</keyword>
<protein>
    <submittedName>
        <fullName evidence="2">Uncharacterized protein</fullName>
    </submittedName>
</protein>
<keyword evidence="1" id="KW-0812">Transmembrane</keyword>
<keyword evidence="3" id="KW-1185">Reference proteome</keyword>
<name>A0ABY4KBG6_9FLAO</name>
<keyword evidence="1" id="KW-0472">Membrane</keyword>
<evidence type="ECO:0000313" key="3">
    <source>
        <dbReference type="Proteomes" id="UP000830552"/>
    </source>
</evidence>
<evidence type="ECO:0000256" key="1">
    <source>
        <dbReference type="SAM" id="Phobius"/>
    </source>
</evidence>
<accession>A0ABY4KBG6</accession>
<sequence>MKIKLKLVILGNVPIEFKTKTLIKWKSELFDVEKTIDKYSINYNSDSKDWEYSDQNIENQLPDNFNGDILFAITNVPLQDNYYSRRLSNNRICITFCDMAKLLKNENIPIENLILRLLYAYSFAYLSHNKNLPTSIEFRSFTHDETKGCLFDMNGIKEEVIFSTNNPIICNSCIEKLKVSKVPENLIQKSQNEIKKINKILYYRIFDFIKQYPLLSLLLSAIFAIALGIIGSLIASFIWEKL</sequence>
<dbReference type="Proteomes" id="UP000830552">
    <property type="component" value="Chromosome"/>
</dbReference>